<protein>
    <submittedName>
        <fullName evidence="4">FG-GAP repeat-containing protein</fullName>
    </submittedName>
</protein>
<dbReference type="InterPro" id="IPR000413">
    <property type="entry name" value="Integrin_alpha"/>
</dbReference>
<dbReference type="SUPFAM" id="SSF69318">
    <property type="entry name" value="Integrin alpha N-terminal domain"/>
    <property type="match status" value="2"/>
</dbReference>
<dbReference type="InterPro" id="IPR011049">
    <property type="entry name" value="Serralysin-like_metalloprot_C"/>
</dbReference>
<dbReference type="PRINTS" id="PR00313">
    <property type="entry name" value="CABNDNGRPT"/>
</dbReference>
<dbReference type="InterPro" id="IPR018511">
    <property type="entry name" value="Hemolysin-typ_Ca-bd_CS"/>
</dbReference>
<dbReference type="InterPro" id="IPR013519">
    <property type="entry name" value="Int_alpha_beta-p"/>
</dbReference>
<evidence type="ECO:0000256" key="2">
    <source>
        <dbReference type="ARBA" id="ARBA00022737"/>
    </source>
</evidence>
<dbReference type="Gene3D" id="2.130.10.130">
    <property type="entry name" value="Integrin alpha, N-terminal"/>
    <property type="match status" value="4"/>
</dbReference>
<dbReference type="PANTHER" id="PTHR23220:SF122">
    <property type="entry name" value="INTEGRIN ALPHA-PS1"/>
    <property type="match status" value="1"/>
</dbReference>
<dbReference type="PANTHER" id="PTHR23220">
    <property type="entry name" value="INTEGRIN ALPHA"/>
    <property type="match status" value="1"/>
</dbReference>
<dbReference type="InterPro" id="IPR028994">
    <property type="entry name" value="Integrin_alpha_N"/>
</dbReference>
<dbReference type="Pfam" id="PF01839">
    <property type="entry name" value="FG-GAP"/>
    <property type="match status" value="6"/>
</dbReference>
<dbReference type="SUPFAM" id="SSF51120">
    <property type="entry name" value="beta-Roll"/>
    <property type="match status" value="1"/>
</dbReference>
<dbReference type="AlphaFoldDB" id="A0A1I6H9W8"/>
<gene>
    <name evidence="4" type="ORF">SAMN04488002_2713</name>
</gene>
<keyword evidence="5" id="KW-1185">Reference proteome</keyword>
<dbReference type="GO" id="GO:0007160">
    <property type="term" value="P:cell-matrix adhesion"/>
    <property type="evidence" value="ECO:0007669"/>
    <property type="project" value="TreeGrafter"/>
</dbReference>
<dbReference type="InterPro" id="IPR001343">
    <property type="entry name" value="Hemolysn_Ca-bd"/>
</dbReference>
<dbReference type="PROSITE" id="PS51470">
    <property type="entry name" value="FG_GAP"/>
    <property type="match status" value="5"/>
</dbReference>
<sequence>MIVQPDWAFTGQASTDELGIEVATAGDVNGDGYDDVVVGAYQEGAAGAPGGAYVFFGSADGLSETPDWHYQHDMPLANFGRSVRSAGDLNGDGFDDIVVGAPTFSNRPSDMVPGSAYVFFGGVNGPSATPDWSVTSPQFGDRFARAVGGVGDTDGDGFDDLLVGGYFHDIMFENEGGIILYSGGVDGPSNHHDWVGLGGGVGAGLGWAAGAGGDINGDGYADVIAGAPKFDAGEGPEGRLFVYYGGENGLNTTPDWTWDMGDRGADLGRSFASAGDINGDGFDDVIAGARLADDPSGIAKSGAAMVFFGSADGLLEEPALVLRGEHTLSFFGNYVTGLGDINGDGFDDFAVGAPGASSFSGRIYVYLGAADGLSEDPALILESPDQGSAFGFSVWSAGDIDGDGLGDMIVGAPFTDVGDLESAGAAYVYTGATLSAMIASPSDLEWQVVAGNVLDDVLVGGDTNDLLIGHGGQDSLTGGAGNDRFVIMPNSPLTVIEDFMTGEDVLDLSYLGIRRAELGYRMSAEGELILLVGQGDEVLLRGVTSGSQFNDETDIMFYEGELESGLDIVGTPGDDLLEGLHTSDNLVGGAGDDVLTGGGGADHFIFAPGSGHDVITDFVSRVDKVDLTGYATDASALSVGFTAEGFVQLTMPDGSQIVLQGHDSSTGFSGDDILF</sequence>
<evidence type="ECO:0000256" key="3">
    <source>
        <dbReference type="ARBA" id="ARBA00023180"/>
    </source>
</evidence>
<dbReference type="Gene3D" id="2.150.10.10">
    <property type="entry name" value="Serralysin-like metalloprotease, C-terminal"/>
    <property type="match status" value="2"/>
</dbReference>
<dbReference type="GO" id="GO:0009897">
    <property type="term" value="C:external side of plasma membrane"/>
    <property type="evidence" value="ECO:0007669"/>
    <property type="project" value="TreeGrafter"/>
</dbReference>
<dbReference type="Pfam" id="PF00353">
    <property type="entry name" value="HemolysinCabind"/>
    <property type="match status" value="2"/>
</dbReference>
<reference evidence="5" key="1">
    <citation type="submission" date="2016-10" db="EMBL/GenBank/DDBJ databases">
        <authorList>
            <person name="Varghese N."/>
            <person name="Submissions S."/>
        </authorList>
    </citation>
    <scope>NUCLEOTIDE SEQUENCE [LARGE SCALE GENOMIC DNA]</scope>
    <source>
        <strain evidence="5">DSM 26921</strain>
    </source>
</reference>
<accession>A0A1I6H9W8</accession>
<evidence type="ECO:0000256" key="1">
    <source>
        <dbReference type="ARBA" id="ARBA00022729"/>
    </source>
</evidence>
<evidence type="ECO:0000313" key="4">
    <source>
        <dbReference type="EMBL" id="SFR51140.1"/>
    </source>
</evidence>
<dbReference type="GO" id="GO:0008305">
    <property type="term" value="C:integrin complex"/>
    <property type="evidence" value="ECO:0007669"/>
    <property type="project" value="InterPro"/>
</dbReference>
<organism evidence="4 5">
    <name type="scientific">Litoreibacter janthinus</name>
    <dbReference type="NCBI Taxonomy" id="670154"/>
    <lineage>
        <taxon>Bacteria</taxon>
        <taxon>Pseudomonadati</taxon>
        <taxon>Pseudomonadota</taxon>
        <taxon>Alphaproteobacteria</taxon>
        <taxon>Rhodobacterales</taxon>
        <taxon>Roseobacteraceae</taxon>
        <taxon>Litoreibacter</taxon>
    </lineage>
</organism>
<dbReference type="GO" id="GO:0098609">
    <property type="term" value="P:cell-cell adhesion"/>
    <property type="evidence" value="ECO:0007669"/>
    <property type="project" value="TreeGrafter"/>
</dbReference>
<keyword evidence="2" id="KW-0677">Repeat</keyword>
<dbReference type="PROSITE" id="PS00330">
    <property type="entry name" value="HEMOLYSIN_CALCIUM"/>
    <property type="match status" value="2"/>
</dbReference>
<dbReference type="GO" id="GO:0005178">
    <property type="term" value="F:integrin binding"/>
    <property type="evidence" value="ECO:0007669"/>
    <property type="project" value="TreeGrafter"/>
</dbReference>
<dbReference type="RefSeq" id="WP_175500688.1">
    <property type="nucleotide sequence ID" value="NZ_FOYO01000001.1"/>
</dbReference>
<dbReference type="InterPro" id="IPR013517">
    <property type="entry name" value="FG-GAP"/>
</dbReference>
<dbReference type="STRING" id="670154.SAMN04488002_2713"/>
<dbReference type="SMART" id="SM00191">
    <property type="entry name" value="Int_alpha"/>
    <property type="match status" value="7"/>
</dbReference>
<proteinExistence type="predicted"/>
<dbReference type="GO" id="GO:0005509">
    <property type="term" value="F:calcium ion binding"/>
    <property type="evidence" value="ECO:0007669"/>
    <property type="project" value="InterPro"/>
</dbReference>
<dbReference type="Proteomes" id="UP000199658">
    <property type="component" value="Unassembled WGS sequence"/>
</dbReference>
<dbReference type="GO" id="GO:0007229">
    <property type="term" value="P:integrin-mediated signaling pathway"/>
    <property type="evidence" value="ECO:0007669"/>
    <property type="project" value="TreeGrafter"/>
</dbReference>
<evidence type="ECO:0000313" key="5">
    <source>
        <dbReference type="Proteomes" id="UP000199658"/>
    </source>
</evidence>
<dbReference type="PRINTS" id="PR01185">
    <property type="entry name" value="INTEGRINA"/>
</dbReference>
<keyword evidence="1" id="KW-0732">Signal</keyword>
<keyword evidence="3" id="KW-0325">Glycoprotein</keyword>
<dbReference type="GO" id="GO:0033627">
    <property type="term" value="P:cell adhesion mediated by integrin"/>
    <property type="evidence" value="ECO:0007669"/>
    <property type="project" value="TreeGrafter"/>
</dbReference>
<name>A0A1I6H9W8_9RHOB</name>
<dbReference type="EMBL" id="FOYO01000001">
    <property type="protein sequence ID" value="SFR51140.1"/>
    <property type="molecule type" value="Genomic_DNA"/>
</dbReference>